<keyword evidence="3" id="KW-1003">Cell membrane</keyword>
<dbReference type="CDD" id="cd06261">
    <property type="entry name" value="TM_PBP2"/>
    <property type="match status" value="1"/>
</dbReference>
<accession>A0ABT2GS63</accession>
<evidence type="ECO:0000313" key="10">
    <source>
        <dbReference type="Proteomes" id="UP001165584"/>
    </source>
</evidence>
<keyword evidence="6 7" id="KW-0472">Membrane</keyword>
<keyword evidence="4 7" id="KW-0812">Transmembrane</keyword>
<comment type="subcellular location">
    <subcellularLocation>
        <location evidence="1 7">Cell membrane</location>
        <topology evidence="1 7">Multi-pass membrane protein</topology>
    </subcellularLocation>
</comment>
<feature type="transmembrane region" description="Helical" evidence="7">
    <location>
        <begin position="268"/>
        <end position="289"/>
    </location>
</feature>
<gene>
    <name evidence="9" type="ORF">N1027_13070</name>
</gene>
<evidence type="ECO:0000313" key="9">
    <source>
        <dbReference type="EMBL" id="MCS5719067.1"/>
    </source>
</evidence>
<evidence type="ECO:0000259" key="8">
    <source>
        <dbReference type="PROSITE" id="PS50928"/>
    </source>
</evidence>
<comment type="similarity">
    <text evidence="7">Belongs to the binding-protein-dependent transport system permease family.</text>
</comment>
<evidence type="ECO:0000256" key="5">
    <source>
        <dbReference type="ARBA" id="ARBA00022989"/>
    </source>
</evidence>
<evidence type="ECO:0000256" key="3">
    <source>
        <dbReference type="ARBA" id="ARBA00022475"/>
    </source>
</evidence>
<keyword evidence="10" id="KW-1185">Reference proteome</keyword>
<feature type="transmembrane region" description="Helical" evidence="7">
    <location>
        <begin position="210"/>
        <end position="235"/>
    </location>
</feature>
<comment type="caution">
    <text evidence="9">The sequence shown here is derived from an EMBL/GenBank/DDBJ whole genome shotgun (WGS) entry which is preliminary data.</text>
</comment>
<feature type="transmembrane region" description="Helical" evidence="7">
    <location>
        <begin position="37"/>
        <end position="59"/>
    </location>
</feature>
<keyword evidence="2 7" id="KW-0813">Transport</keyword>
<sequence length="303" mass="32699">MTVSFAPSSRIEPAVAAPVAAPEPMRRRSRRKAARTVGFHTASILISLAWFAPILLVVVTSFRTFDDVSTNGIASLPHSFSIDTYVQAWNQGGMFQATVNSLIVTIPTVILTLLLASAVAFGLSRFRIPFRRTILLIMLAGNLLPVQMLLIPVTRITQQIGIYDTLGALIVVQTAFGLGFYTFVLYGFMRTVPGELQEAATLDGAGPLRIFVQVILPLTRPALAALGALSFTWIFNDLLWSITLLQTSSRLPITAAVLSLQGQYVSSWSVIAAATVIAAIPSTIVFLLFQRSFVGGLSLGAMK</sequence>
<organism evidence="9 10">
    <name type="scientific">Herbiconiux aconitum</name>
    <dbReference type="NCBI Taxonomy" id="2970913"/>
    <lineage>
        <taxon>Bacteria</taxon>
        <taxon>Bacillati</taxon>
        <taxon>Actinomycetota</taxon>
        <taxon>Actinomycetes</taxon>
        <taxon>Micrococcales</taxon>
        <taxon>Microbacteriaceae</taxon>
        <taxon>Herbiconiux</taxon>
    </lineage>
</organism>
<dbReference type="InterPro" id="IPR035906">
    <property type="entry name" value="MetI-like_sf"/>
</dbReference>
<feature type="transmembrane region" description="Helical" evidence="7">
    <location>
        <begin position="135"/>
        <end position="154"/>
    </location>
</feature>
<feature type="transmembrane region" description="Helical" evidence="7">
    <location>
        <begin position="102"/>
        <end position="123"/>
    </location>
</feature>
<evidence type="ECO:0000256" key="6">
    <source>
        <dbReference type="ARBA" id="ARBA00023136"/>
    </source>
</evidence>
<dbReference type="RefSeq" id="WP_259508539.1">
    <property type="nucleotide sequence ID" value="NZ_JANLCM010000002.1"/>
</dbReference>
<dbReference type="PANTHER" id="PTHR43744">
    <property type="entry name" value="ABC TRANSPORTER PERMEASE PROTEIN MG189-RELATED-RELATED"/>
    <property type="match status" value="1"/>
</dbReference>
<dbReference type="EMBL" id="JANLCM010000002">
    <property type="protein sequence ID" value="MCS5719067.1"/>
    <property type="molecule type" value="Genomic_DNA"/>
</dbReference>
<evidence type="ECO:0000256" key="1">
    <source>
        <dbReference type="ARBA" id="ARBA00004651"/>
    </source>
</evidence>
<feature type="domain" description="ABC transmembrane type-1" evidence="8">
    <location>
        <begin position="98"/>
        <end position="289"/>
    </location>
</feature>
<name>A0ABT2GS63_9MICO</name>
<protein>
    <submittedName>
        <fullName evidence="9">Carbohydrate ABC transporter permease</fullName>
    </submittedName>
</protein>
<evidence type="ECO:0000256" key="7">
    <source>
        <dbReference type="RuleBase" id="RU363032"/>
    </source>
</evidence>
<keyword evidence="5 7" id="KW-1133">Transmembrane helix</keyword>
<dbReference type="Gene3D" id="1.10.3720.10">
    <property type="entry name" value="MetI-like"/>
    <property type="match status" value="1"/>
</dbReference>
<evidence type="ECO:0000256" key="2">
    <source>
        <dbReference type="ARBA" id="ARBA00022448"/>
    </source>
</evidence>
<dbReference type="SUPFAM" id="SSF161098">
    <property type="entry name" value="MetI-like"/>
    <property type="match status" value="1"/>
</dbReference>
<dbReference type="PANTHER" id="PTHR43744:SF8">
    <property type="entry name" value="SN-GLYCEROL-3-PHOSPHATE TRANSPORT SYSTEM PERMEASE PROTEIN UGPE"/>
    <property type="match status" value="1"/>
</dbReference>
<dbReference type="Pfam" id="PF00528">
    <property type="entry name" value="BPD_transp_1"/>
    <property type="match status" value="1"/>
</dbReference>
<dbReference type="Proteomes" id="UP001165584">
    <property type="component" value="Unassembled WGS sequence"/>
</dbReference>
<reference evidence="9" key="1">
    <citation type="submission" date="2022-08" db="EMBL/GenBank/DDBJ databases">
        <authorList>
            <person name="Deng Y."/>
            <person name="Han X.-F."/>
            <person name="Zhang Y.-Q."/>
        </authorList>
    </citation>
    <scope>NUCLEOTIDE SEQUENCE</scope>
    <source>
        <strain evidence="9">CPCC 205763</strain>
    </source>
</reference>
<evidence type="ECO:0000256" key="4">
    <source>
        <dbReference type="ARBA" id="ARBA00022692"/>
    </source>
</evidence>
<dbReference type="InterPro" id="IPR000515">
    <property type="entry name" value="MetI-like"/>
</dbReference>
<proteinExistence type="inferred from homology"/>
<feature type="transmembrane region" description="Helical" evidence="7">
    <location>
        <begin position="166"/>
        <end position="189"/>
    </location>
</feature>
<dbReference type="PROSITE" id="PS50928">
    <property type="entry name" value="ABC_TM1"/>
    <property type="match status" value="1"/>
</dbReference>